<accession>A0ABT6FHB7</accession>
<sequence>MSEAISDAFLEGQGIPVPLAQIDASLEKLWGPAAERVGGPELENPTVTRVVLANLVVERLTPDAGALRPVVETVVGQFPCRAIVIRLSEEPGRKVSAEVSAVCTLPEPGSPQVCSERIVLKAGRDALDLLPGAIRPLLEAELPMVLWWTTDPTEHEELFRDLADESSRIMLDLPDPGASAAALRLGLDPDLGSCSRDAVWYGLIHWRELVAQLFDCPIHRQSLGRIDAVRIDALSSDPSTPPRLALWLAAWLAAQLGWTPEGTPEVAPDGDGSTFRATFNAPAGPLFLEVHTGPLTADLTPTPRLLGVALSARGESGPESFRLERTSPGSPDVRIHVDAPGYCRIPNIVHADALDPAHRVAAALELSRFDPPFEKATPFLLWLLEHAEAAAR</sequence>
<dbReference type="InterPro" id="IPR046801">
    <property type="entry name" value="OpcA_G6PD_N"/>
</dbReference>
<feature type="domain" description="Glucose-6-phosphate dehydrogenase assembly protein OpcA C-terminal" evidence="2">
    <location>
        <begin position="196"/>
        <end position="376"/>
    </location>
</feature>
<dbReference type="Pfam" id="PF10128">
    <property type="entry name" value="OpcA_G6PD_assem"/>
    <property type="match status" value="1"/>
</dbReference>
<dbReference type="Proteomes" id="UP001216907">
    <property type="component" value="Unassembled WGS sequence"/>
</dbReference>
<feature type="domain" description="Glucose-6-phosphate dehydrogenase assembly protein OpcA N-terminal" evidence="1">
    <location>
        <begin position="74"/>
        <end position="175"/>
    </location>
</feature>
<dbReference type="PANTHER" id="PTHR38658">
    <property type="entry name" value="OXPP CYCLE PROTEIN OPCA-RELATED"/>
    <property type="match status" value="1"/>
</dbReference>
<dbReference type="EMBL" id="JARRAG010000002">
    <property type="protein sequence ID" value="MDG3006967.1"/>
    <property type="molecule type" value="Genomic_DNA"/>
</dbReference>
<dbReference type="InterPro" id="IPR046802">
    <property type="entry name" value="OpcA_G6PD_C"/>
</dbReference>
<protein>
    <submittedName>
        <fullName evidence="3">Glucose-6-phosphate dehydrogenase assembly protein OpcA</fullName>
    </submittedName>
</protein>
<dbReference type="Pfam" id="PF20171">
    <property type="entry name" value="OpcA_G6PD_C"/>
    <property type="match status" value="1"/>
</dbReference>
<comment type="caution">
    <text evidence="3">The sequence shown here is derived from an EMBL/GenBank/DDBJ whole genome shotgun (WGS) entry which is preliminary data.</text>
</comment>
<name>A0ABT6FHB7_9BACT</name>
<reference evidence="3 4" key="1">
    <citation type="submission" date="2023-03" db="EMBL/GenBank/DDBJ databases">
        <title>Paludisphaera mucosa sp. nov. a novel planctomycete from northern fen.</title>
        <authorList>
            <person name="Ivanova A."/>
        </authorList>
    </citation>
    <scope>NUCLEOTIDE SEQUENCE [LARGE SCALE GENOMIC DNA]</scope>
    <source>
        <strain evidence="3 4">Pla2</strain>
    </source>
</reference>
<dbReference type="InterPro" id="IPR004555">
    <property type="entry name" value="G6PDH_assembly_OpcA"/>
</dbReference>
<gene>
    <name evidence="3" type="ORF">PZE19_24620</name>
</gene>
<evidence type="ECO:0000313" key="4">
    <source>
        <dbReference type="Proteomes" id="UP001216907"/>
    </source>
</evidence>
<evidence type="ECO:0000259" key="2">
    <source>
        <dbReference type="Pfam" id="PF20171"/>
    </source>
</evidence>
<keyword evidence="4" id="KW-1185">Reference proteome</keyword>
<evidence type="ECO:0000313" key="3">
    <source>
        <dbReference type="EMBL" id="MDG3006967.1"/>
    </source>
</evidence>
<evidence type="ECO:0000259" key="1">
    <source>
        <dbReference type="Pfam" id="PF10128"/>
    </source>
</evidence>
<proteinExistence type="predicted"/>
<dbReference type="RefSeq" id="WP_277863257.1">
    <property type="nucleotide sequence ID" value="NZ_JARRAG010000002.1"/>
</dbReference>
<dbReference type="PANTHER" id="PTHR38658:SF1">
    <property type="entry name" value="OXPP CYCLE PROTEIN OPCA-RELATED"/>
    <property type="match status" value="1"/>
</dbReference>
<organism evidence="3 4">
    <name type="scientific">Paludisphaera mucosa</name>
    <dbReference type="NCBI Taxonomy" id="3030827"/>
    <lineage>
        <taxon>Bacteria</taxon>
        <taxon>Pseudomonadati</taxon>
        <taxon>Planctomycetota</taxon>
        <taxon>Planctomycetia</taxon>
        <taxon>Isosphaerales</taxon>
        <taxon>Isosphaeraceae</taxon>
        <taxon>Paludisphaera</taxon>
    </lineage>
</organism>